<keyword evidence="8" id="KW-1185">Reference proteome</keyword>
<evidence type="ECO:0000256" key="4">
    <source>
        <dbReference type="ARBA" id="ARBA00023186"/>
    </source>
</evidence>
<dbReference type="PANTHER" id="PTHR30111:SF1">
    <property type="entry name" value="33 KDA CHAPERONIN"/>
    <property type="match status" value="1"/>
</dbReference>
<dbReference type="Proteomes" id="UP000244173">
    <property type="component" value="Chromosome"/>
</dbReference>
<dbReference type="GO" id="GO:0042026">
    <property type="term" value="P:protein refolding"/>
    <property type="evidence" value="ECO:0007669"/>
    <property type="project" value="TreeGrafter"/>
</dbReference>
<dbReference type="Gene3D" id="3.55.30.10">
    <property type="entry name" value="Hsp33 domain"/>
    <property type="match status" value="1"/>
</dbReference>
<dbReference type="GO" id="GO:0044183">
    <property type="term" value="F:protein folding chaperone"/>
    <property type="evidence" value="ECO:0007669"/>
    <property type="project" value="TreeGrafter"/>
</dbReference>
<keyword evidence="5 6" id="KW-0676">Redox-active center</keyword>
<dbReference type="CDD" id="cd00498">
    <property type="entry name" value="Hsp33"/>
    <property type="match status" value="1"/>
</dbReference>
<evidence type="ECO:0000256" key="3">
    <source>
        <dbReference type="ARBA" id="ARBA00023157"/>
    </source>
</evidence>
<dbReference type="HAMAP" id="MF_00117">
    <property type="entry name" value="HslO"/>
    <property type="match status" value="1"/>
</dbReference>
<dbReference type="AlphaFoldDB" id="A0A2S0PBI8"/>
<feature type="disulfide bond" description="Redox-active" evidence="6">
    <location>
        <begin position="228"/>
        <end position="230"/>
    </location>
</feature>
<evidence type="ECO:0000256" key="2">
    <source>
        <dbReference type="ARBA" id="ARBA00022833"/>
    </source>
</evidence>
<evidence type="ECO:0000313" key="8">
    <source>
        <dbReference type="Proteomes" id="UP000244173"/>
    </source>
</evidence>
<evidence type="ECO:0000256" key="1">
    <source>
        <dbReference type="ARBA" id="ARBA00022490"/>
    </source>
</evidence>
<dbReference type="PIRSF" id="PIRSF005261">
    <property type="entry name" value="Heat_shock_Hsp33"/>
    <property type="match status" value="1"/>
</dbReference>
<evidence type="ECO:0000256" key="6">
    <source>
        <dbReference type="HAMAP-Rule" id="MF_00117"/>
    </source>
</evidence>
<keyword evidence="3 6" id="KW-1015">Disulfide bond</keyword>
<evidence type="ECO:0000313" key="7">
    <source>
        <dbReference type="EMBL" id="AVY94726.1"/>
    </source>
</evidence>
<dbReference type="Gene3D" id="1.10.287.480">
    <property type="entry name" value="helix hairpin bin"/>
    <property type="match status" value="1"/>
</dbReference>
<gene>
    <name evidence="6" type="primary">hslO</name>
    <name evidence="7" type="ORF">DAI18_12280</name>
</gene>
<dbReference type="Gene3D" id="3.90.1280.10">
    <property type="entry name" value="HSP33 redox switch-like"/>
    <property type="match status" value="1"/>
</dbReference>
<dbReference type="InterPro" id="IPR016154">
    <property type="entry name" value="Heat_shock_Hsp33_C"/>
</dbReference>
<comment type="subcellular location">
    <subcellularLocation>
        <location evidence="6">Cytoplasm</location>
    </subcellularLocation>
</comment>
<sequence length="294" mass="32256">MKKDTLQRFLFDEAPVRGALVRLDDSWREINARHDYPPVLRDRLGELAAAGILLAANLKFDGQLILQIQGQGALRLLVVEVNAATRTLRATARWDGELPADADLATLTGQGQCVITLDPKQAGAEPYQGIVALEGGSVASLLTHYMERSEQLDTLIMLAADGDCAAGMLLQKLPGSSGDEDDWPRARELAATLKQEELLTLSADDILYRLFHQEVIRAFDAESVAFQCSCSRERVGGMLRMIGRDEVESILSEQGSVEIACEFCQQKYVFDEDDAAELFAGPQDPIEPASPTRH</sequence>
<dbReference type="Pfam" id="PF01430">
    <property type="entry name" value="HSP33"/>
    <property type="match status" value="1"/>
</dbReference>
<dbReference type="NCBIfam" id="NF001033">
    <property type="entry name" value="PRK00114.1"/>
    <property type="match status" value="1"/>
</dbReference>
<dbReference type="InterPro" id="IPR023212">
    <property type="entry name" value="Hsp33_helix_hairpin_bin_dom_sf"/>
</dbReference>
<dbReference type="STRING" id="1122240.GCA_000620105_01694"/>
<dbReference type="PANTHER" id="PTHR30111">
    <property type="entry name" value="33 KDA CHAPERONIN"/>
    <property type="match status" value="1"/>
</dbReference>
<comment type="PTM">
    <text evidence="6">Under oxidizing conditions two disulfide bonds are formed involving the reactive cysteines. Under reducing conditions zinc is bound to the reactive cysteines and the protein is inactive.</text>
</comment>
<organism evidence="7 8">
    <name type="scientific">Microvirgula aerodenitrificans</name>
    <dbReference type="NCBI Taxonomy" id="57480"/>
    <lineage>
        <taxon>Bacteria</taxon>
        <taxon>Pseudomonadati</taxon>
        <taxon>Pseudomonadota</taxon>
        <taxon>Betaproteobacteria</taxon>
        <taxon>Neisseriales</taxon>
        <taxon>Aquaspirillaceae</taxon>
        <taxon>Microvirgula</taxon>
    </lineage>
</organism>
<dbReference type="EMBL" id="CP028519">
    <property type="protein sequence ID" value="AVY94726.1"/>
    <property type="molecule type" value="Genomic_DNA"/>
</dbReference>
<dbReference type="GO" id="GO:0005737">
    <property type="term" value="C:cytoplasm"/>
    <property type="evidence" value="ECO:0007669"/>
    <property type="project" value="UniProtKB-SubCell"/>
</dbReference>
<dbReference type="OrthoDB" id="9793753at2"/>
<dbReference type="RefSeq" id="WP_028500552.1">
    <property type="nucleotide sequence ID" value="NZ_CALFSO010000152.1"/>
</dbReference>
<protein>
    <recommendedName>
        <fullName evidence="6">33 kDa chaperonin</fullName>
    </recommendedName>
    <alternativeName>
        <fullName evidence="6">Heat shock protein 33 homolog</fullName>
        <shortName evidence="6">HSP33</shortName>
    </alternativeName>
</protein>
<dbReference type="InterPro" id="IPR016153">
    <property type="entry name" value="Heat_shock_Hsp33_N"/>
</dbReference>
<comment type="function">
    <text evidence="6">Redox regulated molecular chaperone. Protects both thermally unfolding and oxidatively damaged proteins from irreversible aggregation. Plays an important role in the bacterial defense system toward oxidative stress.</text>
</comment>
<dbReference type="InterPro" id="IPR000397">
    <property type="entry name" value="Heat_shock_Hsp33"/>
</dbReference>
<reference evidence="7 8" key="1">
    <citation type="submission" date="2018-04" db="EMBL/GenBank/DDBJ databases">
        <title>Denitrifier Microvirgula.</title>
        <authorList>
            <person name="Anderson E."/>
            <person name="Jang J."/>
            <person name="Ishii S."/>
        </authorList>
    </citation>
    <scope>NUCLEOTIDE SEQUENCE [LARGE SCALE GENOMIC DNA]</scope>
    <source>
        <strain evidence="7 8">BE2.4</strain>
    </source>
</reference>
<dbReference type="SUPFAM" id="SSF64397">
    <property type="entry name" value="Hsp33 domain"/>
    <property type="match status" value="1"/>
</dbReference>
<feature type="disulfide bond" description="Redox-active" evidence="6">
    <location>
        <begin position="261"/>
        <end position="264"/>
    </location>
</feature>
<keyword evidence="2 6" id="KW-0862">Zinc</keyword>
<name>A0A2S0PBI8_9NEIS</name>
<accession>A0A2S0PBI8</accession>
<keyword evidence="4 6" id="KW-0143">Chaperone</keyword>
<evidence type="ECO:0000256" key="5">
    <source>
        <dbReference type="ARBA" id="ARBA00023284"/>
    </source>
</evidence>
<dbReference type="KEGG" id="maer:DAI18_12280"/>
<dbReference type="SUPFAM" id="SSF118352">
    <property type="entry name" value="HSP33 redox switch-like"/>
    <property type="match status" value="1"/>
</dbReference>
<comment type="similarity">
    <text evidence="6">Belongs to the HSP33 family.</text>
</comment>
<dbReference type="GO" id="GO:0051082">
    <property type="term" value="F:unfolded protein binding"/>
    <property type="evidence" value="ECO:0007669"/>
    <property type="project" value="UniProtKB-UniRule"/>
</dbReference>
<proteinExistence type="inferred from homology"/>
<keyword evidence="1 6" id="KW-0963">Cytoplasm</keyword>